<dbReference type="PROSITE" id="PS51752">
    <property type="entry name" value="JACALIN_LECTIN"/>
    <property type="match status" value="1"/>
</dbReference>
<dbReference type="OrthoDB" id="581739at2759"/>
<dbReference type="InterPro" id="IPR001229">
    <property type="entry name" value="Jacalin-like_lectin_dom"/>
</dbReference>
<name>A0A103SRG8_CYNCS</name>
<dbReference type="GO" id="GO:0030246">
    <property type="term" value="F:carbohydrate binding"/>
    <property type="evidence" value="ECO:0007669"/>
    <property type="project" value="UniProtKB-KW"/>
</dbReference>
<dbReference type="AlphaFoldDB" id="A0A103SRG8"/>
<evidence type="ECO:0000313" key="5">
    <source>
        <dbReference type="Proteomes" id="UP000243975"/>
    </source>
</evidence>
<comment type="similarity">
    <text evidence="1">Belongs to the jacalin lectin family.</text>
</comment>
<gene>
    <name evidence="4" type="ORF">Ccrd_026089</name>
</gene>
<dbReference type="CDD" id="cd09612">
    <property type="entry name" value="Jacalin"/>
    <property type="match status" value="1"/>
</dbReference>
<organism evidence="4 5">
    <name type="scientific">Cynara cardunculus var. scolymus</name>
    <name type="common">Globe artichoke</name>
    <name type="synonym">Cynara scolymus</name>
    <dbReference type="NCBI Taxonomy" id="59895"/>
    <lineage>
        <taxon>Eukaryota</taxon>
        <taxon>Viridiplantae</taxon>
        <taxon>Streptophyta</taxon>
        <taxon>Embryophyta</taxon>
        <taxon>Tracheophyta</taxon>
        <taxon>Spermatophyta</taxon>
        <taxon>Magnoliopsida</taxon>
        <taxon>eudicotyledons</taxon>
        <taxon>Gunneridae</taxon>
        <taxon>Pentapetalae</taxon>
        <taxon>asterids</taxon>
        <taxon>campanulids</taxon>
        <taxon>Asterales</taxon>
        <taxon>Asteraceae</taxon>
        <taxon>Carduoideae</taxon>
        <taxon>Cardueae</taxon>
        <taxon>Carduinae</taxon>
        <taxon>Cynara</taxon>
    </lineage>
</organism>
<evidence type="ECO:0000313" key="4">
    <source>
        <dbReference type="EMBL" id="KVG92574.1"/>
    </source>
</evidence>
<sequence length="139" mass="15223">MATGAVGPWGGNSAGPWTFKPDGRIIEIWITSGDLIDSIRFVYEDQNQVKHHSPRYGGDGGTEQKIAFDEDEELNMMSGTTGDYVMSLSFRTNKRTFGPYGKTDEGTSFSLPVAKGKFVGFFGECGDYLDSIGAILQFE</sequence>
<evidence type="ECO:0000259" key="3">
    <source>
        <dbReference type="PROSITE" id="PS51752"/>
    </source>
</evidence>
<dbReference type="PANTHER" id="PTHR46506">
    <property type="entry name" value="OS05G0143600 PROTEIN"/>
    <property type="match status" value="1"/>
</dbReference>
<dbReference type="SUPFAM" id="SSF51101">
    <property type="entry name" value="Mannose-binding lectins"/>
    <property type="match status" value="1"/>
</dbReference>
<evidence type="ECO:0000256" key="2">
    <source>
        <dbReference type="ARBA" id="ARBA00022734"/>
    </source>
</evidence>
<dbReference type="OMA" id="IRTVITI"/>
<protein>
    <submittedName>
        <fullName evidence="4">Mannose-binding lectin</fullName>
    </submittedName>
</protein>
<dbReference type="Gene3D" id="2.100.10.30">
    <property type="entry name" value="Jacalin-like lectin domain"/>
    <property type="match status" value="1"/>
</dbReference>
<dbReference type="EMBL" id="LEKV01007397">
    <property type="protein sequence ID" value="KVG92574.1"/>
    <property type="molecule type" value="Genomic_DNA"/>
</dbReference>
<accession>A0A103SRG8</accession>
<evidence type="ECO:0000256" key="1">
    <source>
        <dbReference type="ARBA" id="ARBA00006568"/>
    </source>
</evidence>
<keyword evidence="5" id="KW-1185">Reference proteome</keyword>
<dbReference type="SMART" id="SM00915">
    <property type="entry name" value="Jacalin"/>
    <property type="match status" value="1"/>
</dbReference>
<dbReference type="InterPro" id="IPR036404">
    <property type="entry name" value="Jacalin-like_lectin_dom_sf"/>
</dbReference>
<dbReference type="Pfam" id="PF01419">
    <property type="entry name" value="Jacalin"/>
    <property type="match status" value="1"/>
</dbReference>
<dbReference type="Gramene" id="KVG92574">
    <property type="protein sequence ID" value="KVG92574"/>
    <property type="gene ID" value="Ccrd_026089"/>
</dbReference>
<dbReference type="Proteomes" id="UP000243975">
    <property type="component" value="Unassembled WGS sequence"/>
</dbReference>
<proteinExistence type="inferred from homology"/>
<feature type="domain" description="Jacalin-type lectin" evidence="3">
    <location>
        <begin position="3"/>
        <end position="138"/>
    </location>
</feature>
<keyword evidence="2" id="KW-0430">Lectin</keyword>
<reference evidence="4 5" key="1">
    <citation type="journal article" date="2016" name="Sci. Rep.">
        <title>The genome sequence of the outbreeding globe artichoke constructed de novo incorporating a phase-aware low-pass sequencing strategy of F1 progeny.</title>
        <authorList>
            <person name="Scaglione D."/>
            <person name="Reyes-Chin-Wo S."/>
            <person name="Acquadro A."/>
            <person name="Froenicke L."/>
            <person name="Portis E."/>
            <person name="Beitel C."/>
            <person name="Tirone M."/>
            <person name="Mauro R."/>
            <person name="Lo Monaco A."/>
            <person name="Mauromicale G."/>
            <person name="Faccioli P."/>
            <person name="Cattivelli L."/>
            <person name="Rieseberg L."/>
            <person name="Michelmore R."/>
            <person name="Lanteri S."/>
        </authorList>
    </citation>
    <scope>NUCLEOTIDE SEQUENCE [LARGE SCALE GENOMIC DNA]</scope>
    <source>
        <strain evidence="4">2C</strain>
    </source>
</reference>
<dbReference type="InterPro" id="IPR033734">
    <property type="entry name" value="Jacalin-like_lectin_dom_plant"/>
</dbReference>
<comment type="caution">
    <text evidence="4">The sequence shown here is derived from an EMBL/GenBank/DDBJ whole genome shotgun (WGS) entry which is preliminary data.</text>
</comment>